<feature type="transmembrane region" description="Helical" evidence="2">
    <location>
        <begin position="7"/>
        <end position="26"/>
    </location>
</feature>
<organism evidence="3">
    <name type="scientific">Spodoptera frugiperda</name>
    <name type="common">Fall armyworm</name>
    <dbReference type="NCBI Taxonomy" id="7108"/>
    <lineage>
        <taxon>Eukaryota</taxon>
        <taxon>Metazoa</taxon>
        <taxon>Ecdysozoa</taxon>
        <taxon>Arthropoda</taxon>
        <taxon>Hexapoda</taxon>
        <taxon>Insecta</taxon>
        <taxon>Pterygota</taxon>
        <taxon>Neoptera</taxon>
        <taxon>Endopterygota</taxon>
        <taxon>Lepidoptera</taxon>
        <taxon>Glossata</taxon>
        <taxon>Ditrysia</taxon>
        <taxon>Noctuoidea</taxon>
        <taxon>Noctuidae</taxon>
        <taxon>Amphipyrinae</taxon>
        <taxon>Spodoptera</taxon>
    </lineage>
</organism>
<evidence type="ECO:0000256" key="2">
    <source>
        <dbReference type="SAM" id="Phobius"/>
    </source>
</evidence>
<keyword evidence="2" id="KW-1133">Transmembrane helix</keyword>
<name>A0A2H1WPR7_SPOFR</name>
<dbReference type="OrthoDB" id="445341at2759"/>
<keyword evidence="2" id="KW-0812">Transmembrane</keyword>
<keyword evidence="2" id="KW-0472">Membrane</keyword>
<proteinExistence type="predicted"/>
<keyword evidence="1" id="KW-0175">Coiled coil</keyword>
<dbReference type="EMBL" id="ODYU01010151">
    <property type="protein sequence ID" value="SOQ55065.1"/>
    <property type="molecule type" value="Genomic_DNA"/>
</dbReference>
<evidence type="ECO:0000313" key="3">
    <source>
        <dbReference type="EMBL" id="SOQ55065.1"/>
    </source>
</evidence>
<dbReference type="AlphaFoldDB" id="A0A2H1WPR7"/>
<protein>
    <submittedName>
        <fullName evidence="3">SFRICE_005791</fullName>
    </submittedName>
</protein>
<accession>A0A2H1WPR7</accession>
<reference evidence="3" key="1">
    <citation type="submission" date="2016-07" db="EMBL/GenBank/DDBJ databases">
        <authorList>
            <person name="Bretaudeau A."/>
        </authorList>
    </citation>
    <scope>NUCLEOTIDE SEQUENCE</scope>
    <source>
        <strain evidence="3">Rice</strain>
        <tissue evidence="3">Whole body</tissue>
    </source>
</reference>
<gene>
    <name evidence="3" type="ORF">SFRICE_005791</name>
</gene>
<feature type="transmembrane region" description="Helical" evidence="2">
    <location>
        <begin position="74"/>
        <end position="93"/>
    </location>
</feature>
<feature type="coiled-coil region" evidence="1">
    <location>
        <begin position="244"/>
        <end position="271"/>
    </location>
</feature>
<sequence length="475" mass="54895">MYIAFKWLIGLTLAMWISMCSIDIIVKRNFETKQEGLITKISQNARNTTIPITNEVHLQSDKYYKPVTDKPSRVTVLPCVMFLAGALVVSLFNRKEEIIILMKQTFSEINTRAVIERVQEYLKIILYKIIDLKITYVKLISLQISNKILRWWKRFSALIAKKDPRINLLLLKKLQEVGEERKNLGQLLIAAIHENKNIRMQYELEMLAKKKLARHIENTQKVLKENRSKYVSFQQLYLVTHQENSFLKCRVKKLAKEKEKAEKNLLELVNEVYKSTNNQLKAFCSKFIVRTTDNLLNTDVDAEIQKFLDKSRSTSASSSNWQLTEQSSNSSSSWPISVNTRFAEIVQDDVLVPLISDAPKMKGLPGEYVWTVKDKDGLIEKLYEYDYETDLNDGETIRRIRQYSVYYDKDCLLDFMNSGTVINDPRLQSRCVGVDYPITTQGFLTGSDAFQKFLQNNILISNSTPQLTGPPLQNG</sequence>
<evidence type="ECO:0000256" key="1">
    <source>
        <dbReference type="SAM" id="Coils"/>
    </source>
</evidence>